<sequence length="110" mass="12487">MNEKIVIRAEKILGKNLMARAQNAQPELKKLFKQRMRCYKTFDAKVTEAISAQCADAKLIFEAIGRYRQKRAFPIHRDHLLALQFDVIVPNSLQNALKTTNAFVLSGGIV</sequence>
<keyword evidence="2" id="KW-1185">Reference proteome</keyword>
<comment type="caution">
    <text evidence="1">The sequence shown here is derived from an EMBL/GenBank/DDBJ whole genome shotgun (WGS) entry which is preliminary data.</text>
</comment>
<accession>A0A227KNZ0</accession>
<organism evidence="1 2">
    <name type="scientific">Turicimonas muris</name>
    <dbReference type="NCBI Taxonomy" id="1796652"/>
    <lineage>
        <taxon>Bacteria</taxon>
        <taxon>Pseudomonadati</taxon>
        <taxon>Pseudomonadota</taxon>
        <taxon>Betaproteobacteria</taxon>
        <taxon>Burkholderiales</taxon>
        <taxon>Sutterellaceae</taxon>
        <taxon>Turicimonas</taxon>
    </lineage>
</organism>
<gene>
    <name evidence="1" type="ORF">ADH67_06360</name>
</gene>
<reference evidence="2" key="1">
    <citation type="submission" date="2017-05" db="EMBL/GenBank/DDBJ databases">
        <title>Improved OligoMM genomes.</title>
        <authorList>
            <person name="Garzetti D."/>
        </authorList>
    </citation>
    <scope>NUCLEOTIDE SEQUENCE [LARGE SCALE GENOMIC DNA]</scope>
    <source>
        <strain evidence="2">YL45</strain>
    </source>
</reference>
<protein>
    <submittedName>
        <fullName evidence="1">Uncharacterized protein</fullName>
    </submittedName>
</protein>
<dbReference type="GeneID" id="78361648"/>
<dbReference type="EMBL" id="NHMP01000003">
    <property type="protein sequence ID" value="OXE49746.1"/>
    <property type="molecule type" value="Genomic_DNA"/>
</dbReference>
<dbReference type="Proteomes" id="UP000214610">
    <property type="component" value="Unassembled WGS sequence"/>
</dbReference>
<dbReference type="RefSeq" id="WP_066593219.1">
    <property type="nucleotide sequence ID" value="NZ_CAJTBZ010000004.1"/>
</dbReference>
<evidence type="ECO:0000313" key="2">
    <source>
        <dbReference type="Proteomes" id="UP000214610"/>
    </source>
</evidence>
<evidence type="ECO:0000313" key="1">
    <source>
        <dbReference type="EMBL" id="OXE49746.1"/>
    </source>
</evidence>
<proteinExistence type="predicted"/>
<dbReference type="AlphaFoldDB" id="A0A227KNZ0"/>
<name>A0A227KNZ0_9BURK</name>